<dbReference type="PhylomeDB" id="E9HBD0"/>
<dbReference type="GO" id="GO:0005886">
    <property type="term" value="C:plasma membrane"/>
    <property type="evidence" value="ECO:0000318"/>
    <property type="project" value="GO_Central"/>
</dbReference>
<name>E9HBD0_DAPPU</name>
<feature type="transmembrane region" description="Helical" evidence="10">
    <location>
        <begin position="140"/>
        <end position="164"/>
    </location>
</feature>
<comment type="subcellular location">
    <subcellularLocation>
        <location evidence="1">Membrane</location>
        <topology evidence="1">Multi-pass membrane protein</topology>
    </subcellularLocation>
</comment>
<dbReference type="HOGENOM" id="CLU_639782_0_0_1"/>
<feature type="transmembrane region" description="Helical" evidence="10">
    <location>
        <begin position="62"/>
        <end position="80"/>
    </location>
</feature>
<dbReference type="Proteomes" id="UP000000305">
    <property type="component" value="Unassembled WGS sequence"/>
</dbReference>
<organism evidence="12 13">
    <name type="scientific">Daphnia pulex</name>
    <name type="common">Water flea</name>
    <dbReference type="NCBI Taxonomy" id="6669"/>
    <lineage>
        <taxon>Eukaryota</taxon>
        <taxon>Metazoa</taxon>
        <taxon>Ecdysozoa</taxon>
        <taxon>Arthropoda</taxon>
        <taxon>Crustacea</taxon>
        <taxon>Branchiopoda</taxon>
        <taxon>Diplostraca</taxon>
        <taxon>Cladocera</taxon>
        <taxon>Anomopoda</taxon>
        <taxon>Daphniidae</taxon>
        <taxon>Daphnia</taxon>
    </lineage>
</organism>
<dbReference type="PROSITE" id="PS50262">
    <property type="entry name" value="G_PROTEIN_RECEP_F1_2"/>
    <property type="match status" value="1"/>
</dbReference>
<dbReference type="PANTHER" id="PTHR24243:SF233">
    <property type="entry name" value="THYROTROPIN-RELEASING HORMONE RECEPTOR"/>
    <property type="match status" value="1"/>
</dbReference>
<keyword evidence="13" id="KW-1185">Reference proteome</keyword>
<dbReference type="STRING" id="6669.E9HBD0"/>
<dbReference type="GO" id="GO:0004930">
    <property type="term" value="F:G protein-coupled receptor activity"/>
    <property type="evidence" value="ECO:0000318"/>
    <property type="project" value="GO_Central"/>
</dbReference>
<evidence type="ECO:0000313" key="12">
    <source>
        <dbReference type="EMBL" id="EFX70967.1"/>
    </source>
</evidence>
<evidence type="ECO:0000259" key="11">
    <source>
        <dbReference type="PROSITE" id="PS50262"/>
    </source>
</evidence>
<dbReference type="OrthoDB" id="10036964at2759"/>
<evidence type="ECO:0000256" key="5">
    <source>
        <dbReference type="ARBA" id="ARBA00023040"/>
    </source>
</evidence>
<keyword evidence="5" id="KW-0297">G-protein coupled receptor</keyword>
<keyword evidence="8" id="KW-0807">Transducer</keyword>
<accession>E9HBD0</accession>
<feature type="compositionally biased region" description="Basic and acidic residues" evidence="9">
    <location>
        <begin position="24"/>
        <end position="33"/>
    </location>
</feature>
<dbReference type="PANTHER" id="PTHR24243">
    <property type="entry name" value="G-PROTEIN COUPLED RECEPTOR"/>
    <property type="match status" value="1"/>
</dbReference>
<dbReference type="SUPFAM" id="SSF81321">
    <property type="entry name" value="Family A G protein-coupled receptor-like"/>
    <property type="match status" value="1"/>
</dbReference>
<feature type="transmembrane region" description="Helical" evidence="10">
    <location>
        <begin position="252"/>
        <end position="271"/>
    </location>
</feature>
<feature type="compositionally biased region" description="Low complexity" evidence="9">
    <location>
        <begin position="305"/>
        <end position="323"/>
    </location>
</feature>
<feature type="region of interest" description="Disordered" evidence="9">
    <location>
        <begin position="1"/>
        <end position="37"/>
    </location>
</feature>
<keyword evidence="6 10" id="KW-0472">Membrane</keyword>
<evidence type="ECO:0000256" key="6">
    <source>
        <dbReference type="ARBA" id="ARBA00023136"/>
    </source>
</evidence>
<evidence type="ECO:0000256" key="8">
    <source>
        <dbReference type="ARBA" id="ARBA00023224"/>
    </source>
</evidence>
<evidence type="ECO:0000256" key="10">
    <source>
        <dbReference type="SAM" id="Phobius"/>
    </source>
</evidence>
<feature type="compositionally biased region" description="Polar residues" evidence="9">
    <location>
        <begin position="381"/>
        <end position="399"/>
    </location>
</feature>
<dbReference type="AlphaFoldDB" id="E9HBD0"/>
<evidence type="ECO:0000256" key="9">
    <source>
        <dbReference type="SAM" id="MobiDB-lite"/>
    </source>
</evidence>
<dbReference type="InterPro" id="IPR017452">
    <property type="entry name" value="GPCR_Rhodpsn_7TM"/>
</dbReference>
<dbReference type="InterPro" id="IPR000276">
    <property type="entry name" value="GPCR_Rhodpsn"/>
</dbReference>
<evidence type="ECO:0000256" key="1">
    <source>
        <dbReference type="ARBA" id="ARBA00004141"/>
    </source>
</evidence>
<feature type="compositionally biased region" description="Polar residues" evidence="9">
    <location>
        <begin position="354"/>
        <end position="363"/>
    </location>
</feature>
<feature type="region of interest" description="Disordered" evidence="9">
    <location>
        <begin position="305"/>
        <end position="325"/>
    </location>
</feature>
<dbReference type="EMBL" id="GL732615">
    <property type="protein sequence ID" value="EFX70967.1"/>
    <property type="molecule type" value="Genomic_DNA"/>
</dbReference>
<feature type="domain" description="G-protein coupled receptors family 1 profile" evidence="11">
    <location>
        <begin position="129"/>
        <end position="268"/>
    </location>
</feature>
<evidence type="ECO:0000256" key="2">
    <source>
        <dbReference type="ARBA" id="ARBA00010663"/>
    </source>
</evidence>
<keyword evidence="7" id="KW-0675">Receptor</keyword>
<reference evidence="12 13" key="1">
    <citation type="journal article" date="2011" name="Science">
        <title>The ecoresponsive genome of Daphnia pulex.</title>
        <authorList>
            <person name="Colbourne J.K."/>
            <person name="Pfrender M.E."/>
            <person name="Gilbert D."/>
            <person name="Thomas W.K."/>
            <person name="Tucker A."/>
            <person name="Oakley T.H."/>
            <person name="Tokishita S."/>
            <person name="Aerts A."/>
            <person name="Arnold G.J."/>
            <person name="Basu M.K."/>
            <person name="Bauer D.J."/>
            <person name="Caceres C.E."/>
            <person name="Carmel L."/>
            <person name="Casola C."/>
            <person name="Choi J.H."/>
            <person name="Detter J.C."/>
            <person name="Dong Q."/>
            <person name="Dusheyko S."/>
            <person name="Eads B.D."/>
            <person name="Frohlich T."/>
            <person name="Geiler-Samerotte K.A."/>
            <person name="Gerlach D."/>
            <person name="Hatcher P."/>
            <person name="Jogdeo S."/>
            <person name="Krijgsveld J."/>
            <person name="Kriventseva E.V."/>
            <person name="Kultz D."/>
            <person name="Laforsch C."/>
            <person name="Lindquist E."/>
            <person name="Lopez J."/>
            <person name="Manak J.R."/>
            <person name="Muller J."/>
            <person name="Pangilinan J."/>
            <person name="Patwardhan R.P."/>
            <person name="Pitluck S."/>
            <person name="Pritham E.J."/>
            <person name="Rechtsteiner A."/>
            <person name="Rho M."/>
            <person name="Rogozin I.B."/>
            <person name="Sakarya O."/>
            <person name="Salamov A."/>
            <person name="Schaack S."/>
            <person name="Shapiro H."/>
            <person name="Shiga Y."/>
            <person name="Skalitzky C."/>
            <person name="Smith Z."/>
            <person name="Souvorov A."/>
            <person name="Sung W."/>
            <person name="Tang Z."/>
            <person name="Tsuchiya D."/>
            <person name="Tu H."/>
            <person name="Vos H."/>
            <person name="Wang M."/>
            <person name="Wolf Y.I."/>
            <person name="Yamagata H."/>
            <person name="Yamada T."/>
            <person name="Ye Y."/>
            <person name="Shaw J.R."/>
            <person name="Andrews J."/>
            <person name="Crease T.J."/>
            <person name="Tang H."/>
            <person name="Lucas S.M."/>
            <person name="Robertson H.M."/>
            <person name="Bork P."/>
            <person name="Koonin E.V."/>
            <person name="Zdobnov E.M."/>
            <person name="Grigoriev I.V."/>
            <person name="Lynch M."/>
            <person name="Boore J.L."/>
        </authorList>
    </citation>
    <scope>NUCLEOTIDE SEQUENCE [LARGE SCALE GENOMIC DNA]</scope>
</reference>
<comment type="similarity">
    <text evidence="2">Belongs to the G-protein coupled receptor 1 family.</text>
</comment>
<gene>
    <name evidence="12" type="ORF">DAPPUDRAFT_256430</name>
</gene>
<dbReference type="eggNOG" id="KOG3656">
    <property type="taxonomic scope" value="Eukaryota"/>
</dbReference>
<sequence>MNPCGAAAKQWEPPKRRKKPIRLAQHDDNRDTQSRYSWEPNSAVGVASLSDPRSSREQQEQFKWLLVISIFCSAVVIALAPDGTRQRLIPIKNKTPKCLGTMNWRVVPMLFLANYLEADENTAGSSAGCVTQANTFWSVFYYIAAICLFFLLPLIVLVLIYSVIARHLVADPCTTSNHRIQVQTSASAAAGTGHVNPNLRARRQVVSILGTVVVFFFICLLPFKIFTLWFILTSDEDIQMMGPETYYHVLNFCRVMFYLNSAINPILYNVMSSKFRTVFLKALGFTWAGRRKWLLLHLSRQSTFNTTTTSGTASHSATTTSNSEHQLIKRMIKEDFRTAASSPRPVLQKYGRQGNCTSAANRASSKPLLTSTLSTTSHTSVVNPTESSSSAHHTDSGVTKRQLPPAPNPRINPRKRTKSKTQLMDLNFF</sequence>
<proteinExistence type="inferred from homology"/>
<protein>
    <recommendedName>
        <fullName evidence="11">G-protein coupled receptors family 1 profile domain-containing protein</fullName>
    </recommendedName>
</protein>
<dbReference type="InParanoid" id="E9HBD0"/>
<keyword evidence="3 10" id="KW-0812">Transmembrane</keyword>
<dbReference type="Pfam" id="PF00001">
    <property type="entry name" value="7tm_1"/>
    <property type="match status" value="1"/>
</dbReference>
<feature type="compositionally biased region" description="Low complexity" evidence="9">
    <location>
        <begin position="364"/>
        <end position="380"/>
    </location>
</feature>
<dbReference type="Gene3D" id="1.20.1070.10">
    <property type="entry name" value="Rhodopsin 7-helix transmembrane proteins"/>
    <property type="match status" value="1"/>
</dbReference>
<feature type="region of interest" description="Disordered" evidence="9">
    <location>
        <begin position="339"/>
        <end position="429"/>
    </location>
</feature>
<evidence type="ECO:0000256" key="4">
    <source>
        <dbReference type="ARBA" id="ARBA00022989"/>
    </source>
</evidence>
<dbReference type="KEGG" id="dpx:DAPPUDRAFT_256430"/>
<dbReference type="GO" id="GO:0007186">
    <property type="term" value="P:G protein-coupled receptor signaling pathway"/>
    <property type="evidence" value="ECO:0000318"/>
    <property type="project" value="GO_Central"/>
</dbReference>
<keyword evidence="4 10" id="KW-1133">Transmembrane helix</keyword>
<evidence type="ECO:0000313" key="13">
    <source>
        <dbReference type="Proteomes" id="UP000000305"/>
    </source>
</evidence>
<dbReference type="PRINTS" id="PR00237">
    <property type="entry name" value="GPCRRHODOPSN"/>
</dbReference>
<feature type="transmembrane region" description="Helical" evidence="10">
    <location>
        <begin position="208"/>
        <end position="232"/>
    </location>
</feature>
<evidence type="ECO:0000256" key="7">
    <source>
        <dbReference type="ARBA" id="ARBA00023170"/>
    </source>
</evidence>
<feature type="compositionally biased region" description="Polar residues" evidence="9">
    <location>
        <begin position="420"/>
        <end position="429"/>
    </location>
</feature>
<evidence type="ECO:0000256" key="3">
    <source>
        <dbReference type="ARBA" id="ARBA00022692"/>
    </source>
</evidence>